<organism evidence="1 2">
    <name type="scientific">Shigella dysenteriae 1617</name>
    <dbReference type="NCBI Taxonomy" id="754093"/>
    <lineage>
        <taxon>Bacteria</taxon>
        <taxon>Pseudomonadati</taxon>
        <taxon>Pseudomonadota</taxon>
        <taxon>Gammaproteobacteria</taxon>
        <taxon>Enterobacterales</taxon>
        <taxon>Enterobacteriaceae</taxon>
        <taxon>Shigella</taxon>
    </lineage>
</organism>
<accession>A0A0A7A0A0</accession>
<name>A0A0A7A0A0_SHIDY</name>
<dbReference type="PATRIC" id="fig|754093.4.peg.4820"/>
<protein>
    <submittedName>
        <fullName evidence="1">Transcriptional regulator, TetR family protein</fullName>
    </submittedName>
</protein>
<sequence length="54" mass="6379">MRYRSFTILEQSSMFILWYSASSTFGKDSDIVMGVRAQQKKKPAVRWWKPHLAN</sequence>
<evidence type="ECO:0000313" key="1">
    <source>
        <dbReference type="EMBL" id="AHA67783.1"/>
    </source>
</evidence>
<dbReference type="AlphaFoldDB" id="A0A0A7A0A0"/>
<evidence type="ECO:0000313" key="2">
    <source>
        <dbReference type="Proteomes" id="UP000031647"/>
    </source>
</evidence>
<reference evidence="1 2" key="1">
    <citation type="submission" date="2013-09" db="EMBL/GenBank/DDBJ databases">
        <title>Comparative genomics of Sd1617 to representative strains in evaluating its pathogenesis.</title>
        <authorList>
            <person name="Aksomboon Vongsawan A."/>
            <person name="Kapatral V."/>
            <person name="Vaisvil B."/>
            <person name="Serichantalergs O."/>
            <person name="Hale T.L."/>
            <person name="Mason C.J."/>
        </authorList>
    </citation>
    <scope>NUCLEOTIDE SEQUENCE [LARGE SCALE GENOMIC DNA]</scope>
    <source>
        <strain evidence="1 2">1617</strain>
    </source>
</reference>
<gene>
    <name evidence="1" type="ORF">Asd1617_04956</name>
</gene>
<proteinExistence type="predicted"/>
<dbReference type="KEGG" id="sdz:Asd1617_04956"/>
<dbReference type="EMBL" id="CP006736">
    <property type="protein sequence ID" value="AHA67783.1"/>
    <property type="molecule type" value="Genomic_DNA"/>
</dbReference>
<dbReference type="Proteomes" id="UP000031647">
    <property type="component" value="Chromosome"/>
</dbReference>
<dbReference type="HOGENOM" id="CLU_3047970_0_0_6"/>